<evidence type="ECO:0000259" key="1">
    <source>
        <dbReference type="Pfam" id="PF01323"/>
    </source>
</evidence>
<dbReference type="PATRIC" id="fig|913241.3.peg.34"/>
<dbReference type="InterPro" id="IPR036249">
    <property type="entry name" value="Thioredoxin-like_sf"/>
</dbReference>
<dbReference type="SUPFAM" id="SSF52833">
    <property type="entry name" value="Thioredoxin-like"/>
    <property type="match status" value="1"/>
</dbReference>
<feature type="domain" description="DSBA-like thioredoxin" evidence="1">
    <location>
        <begin position="24"/>
        <end position="88"/>
    </location>
</feature>
<protein>
    <submittedName>
        <fullName evidence="2">Putative exported protein</fullName>
    </submittedName>
</protein>
<dbReference type="GO" id="GO:0016491">
    <property type="term" value="F:oxidoreductase activity"/>
    <property type="evidence" value="ECO:0007669"/>
    <property type="project" value="InterPro"/>
</dbReference>
<comment type="caution">
    <text evidence="2">The sequence shown here is derived from an EMBL/GenBank/DDBJ whole genome shotgun (WGS) entry which is preliminary data.</text>
</comment>
<dbReference type="AlphaFoldDB" id="G5LII2"/>
<gene>
    <name evidence="2" type="ORF">LTSEALA_0043</name>
</gene>
<dbReference type="EMBL" id="AFCJ01000018">
    <property type="protein sequence ID" value="EHC46777.1"/>
    <property type="molecule type" value="Genomic_DNA"/>
</dbReference>
<accession>G5LII2</accession>
<name>G5LII2_SALET</name>
<reference evidence="2 3" key="1">
    <citation type="journal article" date="2011" name="BMC Genomics">
        <title>Genome sequencing reveals diversification of virulence factor content and possible host adaptation in distinct subpopulations of Salmonella enterica.</title>
        <authorList>
            <person name="den Bakker H.C."/>
            <person name="Moreno Switt A.I."/>
            <person name="Govoni G."/>
            <person name="Cummings C.A."/>
            <person name="Ranieri M.L."/>
            <person name="Degoricija L."/>
            <person name="Hoelzer K."/>
            <person name="Rodriguez-Rivera L.D."/>
            <person name="Brown S."/>
            <person name="Bolchacova E."/>
            <person name="Furtado M.R."/>
            <person name="Wiedmann M."/>
        </authorList>
    </citation>
    <scope>NUCLEOTIDE SEQUENCE [LARGE SCALE GENOMIC DNA]</scope>
    <source>
        <strain evidence="2 3">R6-377</strain>
    </source>
</reference>
<dbReference type="Pfam" id="PF01323">
    <property type="entry name" value="DSBA"/>
    <property type="match status" value="1"/>
</dbReference>
<organism evidence="2 3">
    <name type="scientific">Salmonella enterica subsp. enterica serovar Alachua str. R6-377</name>
    <dbReference type="NCBI Taxonomy" id="913241"/>
    <lineage>
        <taxon>Bacteria</taxon>
        <taxon>Pseudomonadati</taxon>
        <taxon>Pseudomonadota</taxon>
        <taxon>Gammaproteobacteria</taxon>
        <taxon>Enterobacterales</taxon>
        <taxon>Enterobacteriaceae</taxon>
        <taxon>Salmonella</taxon>
    </lineage>
</organism>
<dbReference type="Gene3D" id="3.40.30.10">
    <property type="entry name" value="Glutaredoxin"/>
    <property type="match status" value="1"/>
</dbReference>
<evidence type="ECO:0000313" key="2">
    <source>
        <dbReference type="EMBL" id="EHC46777.1"/>
    </source>
</evidence>
<dbReference type="Proteomes" id="UP000004642">
    <property type="component" value="Unassembled WGS sequence"/>
</dbReference>
<dbReference type="InterPro" id="IPR001853">
    <property type="entry name" value="DSBA-like_thioredoxin_dom"/>
</dbReference>
<sequence>MEGALTEHDVYTLAQHYLTPTQLAAVKEAQSSGAVHDALLTNQALAQHMDFSGTPAFVVMPQTQDGDVKRVTVIPGSTTQDMLQMAIQKAKG</sequence>
<proteinExistence type="predicted"/>
<evidence type="ECO:0000313" key="3">
    <source>
        <dbReference type="Proteomes" id="UP000004642"/>
    </source>
</evidence>